<organism evidence="2">
    <name type="scientific">hydrothermal vent metagenome</name>
    <dbReference type="NCBI Taxonomy" id="652676"/>
    <lineage>
        <taxon>unclassified sequences</taxon>
        <taxon>metagenomes</taxon>
        <taxon>ecological metagenomes</taxon>
    </lineage>
</organism>
<protein>
    <submittedName>
        <fullName evidence="2">Aliphatic amidase AmiE</fullName>
        <ecNumber evidence="2">3.5.1.4</ecNumber>
    </submittedName>
</protein>
<evidence type="ECO:0000313" key="2">
    <source>
        <dbReference type="EMBL" id="CUV10204.1"/>
    </source>
</evidence>
<keyword evidence="2" id="KW-0378">Hydrolase</keyword>
<dbReference type="GO" id="GO:0004040">
    <property type="term" value="F:amidase activity"/>
    <property type="evidence" value="ECO:0007669"/>
    <property type="project" value="UniProtKB-EC"/>
</dbReference>
<dbReference type="InterPro" id="IPR003010">
    <property type="entry name" value="C-N_Hydrolase"/>
</dbReference>
<sequence length="61" mass="6892">MEFAGESFITDPDGKVIAQSPAGEDHILIADIDLTKVAESHARKMFFRDRRPDIYPLNEES</sequence>
<dbReference type="InterPro" id="IPR036526">
    <property type="entry name" value="C-N_Hydrolase_sf"/>
</dbReference>
<name>A0A160VL30_9ZZZZ</name>
<dbReference type="EMBL" id="FAXC01000371">
    <property type="protein sequence ID" value="CUV10204.1"/>
    <property type="molecule type" value="Genomic_DNA"/>
</dbReference>
<reference evidence="2" key="1">
    <citation type="submission" date="2015-10" db="EMBL/GenBank/DDBJ databases">
        <authorList>
            <person name="Gilbert D.G."/>
        </authorList>
    </citation>
    <scope>NUCLEOTIDE SEQUENCE</scope>
</reference>
<dbReference type="Gene3D" id="3.60.110.10">
    <property type="entry name" value="Carbon-nitrogen hydrolase"/>
    <property type="match status" value="1"/>
</dbReference>
<evidence type="ECO:0000259" key="1">
    <source>
        <dbReference type="PROSITE" id="PS50263"/>
    </source>
</evidence>
<accession>A0A160VL30</accession>
<dbReference type="PROSITE" id="PS50263">
    <property type="entry name" value="CN_HYDROLASE"/>
    <property type="match status" value="1"/>
</dbReference>
<dbReference type="AlphaFoldDB" id="A0A160VL30"/>
<gene>
    <name evidence="2" type="ORF">MGWOODY_Mmi2150</name>
</gene>
<dbReference type="EC" id="3.5.1.4" evidence="2"/>
<dbReference type="Pfam" id="PF00795">
    <property type="entry name" value="CN_hydrolase"/>
    <property type="match status" value="1"/>
</dbReference>
<dbReference type="SUPFAM" id="SSF56317">
    <property type="entry name" value="Carbon-nitrogen hydrolase"/>
    <property type="match status" value="1"/>
</dbReference>
<proteinExistence type="predicted"/>
<feature type="domain" description="CN hydrolase" evidence="1">
    <location>
        <begin position="1"/>
        <end position="34"/>
    </location>
</feature>